<accession>A0A9D2T5N2</accession>
<evidence type="ECO:0000313" key="8">
    <source>
        <dbReference type="Proteomes" id="UP000823883"/>
    </source>
</evidence>
<name>A0A9D2T5N2_9FIRM</name>
<dbReference type="SMART" id="SM00827">
    <property type="entry name" value="PKS_AT"/>
    <property type="match status" value="1"/>
</dbReference>
<dbReference type="PIRSF" id="PIRSF000446">
    <property type="entry name" value="Mct"/>
    <property type="match status" value="1"/>
</dbReference>
<sequence length="307" mass="33178">MSKIAFIFPGQGAQKAGMGKDFYEETSTGREVFDRASELLGFSMPELCFTENDRLDITEYTQAAMVTASIAMMKVLMEETGIRPDVAAGLSLGEYCALYAAGVMSADDAITTVRRRGILMQEAVPVGVGAMAAVLAMAAEKIEDVIKDIPDVWIANYNCPGQIVISGKKEAVELACEKLKEAGAKRTVMLNVSGPFHSGMLTEAGKKLGEFLENVEISDPQIPYVANVTASYVTDKAEVKDLLARQVSSSVRWEQSVRAMLADGVDTFIEIGPGKTLAGFMRKITRDVKVVNIETLDDVKALKENGL</sequence>
<dbReference type="GO" id="GO:0005829">
    <property type="term" value="C:cytosol"/>
    <property type="evidence" value="ECO:0007669"/>
    <property type="project" value="TreeGrafter"/>
</dbReference>
<dbReference type="InterPro" id="IPR014043">
    <property type="entry name" value="Acyl_transferase_dom"/>
</dbReference>
<dbReference type="FunFam" id="3.30.70.250:FF:000001">
    <property type="entry name" value="Malonyl CoA-acyl carrier protein transacylase"/>
    <property type="match status" value="1"/>
</dbReference>
<dbReference type="GO" id="GO:0006633">
    <property type="term" value="P:fatty acid biosynthetic process"/>
    <property type="evidence" value="ECO:0007669"/>
    <property type="project" value="TreeGrafter"/>
</dbReference>
<organism evidence="7 8">
    <name type="scientific">Candidatus Lachnoclostridium pullistercoris</name>
    <dbReference type="NCBI Taxonomy" id="2838632"/>
    <lineage>
        <taxon>Bacteria</taxon>
        <taxon>Bacillati</taxon>
        <taxon>Bacillota</taxon>
        <taxon>Clostridia</taxon>
        <taxon>Lachnospirales</taxon>
        <taxon>Lachnospiraceae</taxon>
    </lineage>
</organism>
<reference evidence="7" key="1">
    <citation type="journal article" date="2021" name="PeerJ">
        <title>Extensive microbial diversity within the chicken gut microbiome revealed by metagenomics and culture.</title>
        <authorList>
            <person name="Gilroy R."/>
            <person name="Ravi A."/>
            <person name="Getino M."/>
            <person name="Pursley I."/>
            <person name="Horton D.L."/>
            <person name="Alikhan N.F."/>
            <person name="Baker D."/>
            <person name="Gharbi K."/>
            <person name="Hall N."/>
            <person name="Watson M."/>
            <person name="Adriaenssens E.M."/>
            <person name="Foster-Nyarko E."/>
            <person name="Jarju S."/>
            <person name="Secka A."/>
            <person name="Antonio M."/>
            <person name="Oren A."/>
            <person name="Chaudhuri R.R."/>
            <person name="La Ragione R."/>
            <person name="Hildebrand F."/>
            <person name="Pallen M.J."/>
        </authorList>
    </citation>
    <scope>NUCLEOTIDE SEQUENCE</scope>
    <source>
        <strain evidence="7">CHK183-5548</strain>
    </source>
</reference>
<dbReference type="EC" id="2.3.1.39" evidence="4"/>
<evidence type="ECO:0000259" key="6">
    <source>
        <dbReference type="SMART" id="SM00827"/>
    </source>
</evidence>
<dbReference type="EMBL" id="DWWL01000049">
    <property type="protein sequence ID" value="HJC47968.1"/>
    <property type="molecule type" value="Genomic_DNA"/>
</dbReference>
<feature type="active site" evidence="5">
    <location>
        <position position="197"/>
    </location>
</feature>
<evidence type="ECO:0000256" key="5">
    <source>
        <dbReference type="PIRSR" id="PIRSR000446-1"/>
    </source>
</evidence>
<keyword evidence="2 4" id="KW-0012">Acyltransferase</keyword>
<dbReference type="InterPro" id="IPR016036">
    <property type="entry name" value="Malonyl_transacylase_ACP-bd"/>
</dbReference>
<proteinExistence type="inferred from homology"/>
<dbReference type="InterPro" id="IPR016035">
    <property type="entry name" value="Acyl_Trfase/lysoPLipase"/>
</dbReference>
<dbReference type="Gene3D" id="3.40.366.10">
    <property type="entry name" value="Malonyl-Coenzyme A Acyl Carrier Protein, domain 2"/>
    <property type="match status" value="1"/>
</dbReference>
<evidence type="ECO:0000256" key="3">
    <source>
        <dbReference type="ARBA" id="ARBA00048462"/>
    </source>
</evidence>
<dbReference type="PANTHER" id="PTHR42681">
    <property type="entry name" value="MALONYL-COA-ACYL CARRIER PROTEIN TRANSACYLASE, MITOCHONDRIAL"/>
    <property type="match status" value="1"/>
</dbReference>
<dbReference type="NCBIfam" id="TIGR00128">
    <property type="entry name" value="fabD"/>
    <property type="match status" value="1"/>
</dbReference>
<comment type="similarity">
    <text evidence="4">Belongs to the fabD family.</text>
</comment>
<gene>
    <name evidence="7" type="primary">fabD</name>
    <name evidence="7" type="ORF">IAA04_07945</name>
</gene>
<comment type="caution">
    <text evidence="7">The sequence shown here is derived from an EMBL/GenBank/DDBJ whole genome shotgun (WGS) entry which is preliminary data.</text>
</comment>
<dbReference type="InterPro" id="IPR050858">
    <property type="entry name" value="Mal-CoA-ACP_Trans/PKS_FabD"/>
</dbReference>
<dbReference type="SUPFAM" id="SSF52151">
    <property type="entry name" value="FabD/lysophospholipase-like"/>
    <property type="match status" value="1"/>
</dbReference>
<dbReference type="GO" id="GO:0004314">
    <property type="term" value="F:[acyl-carrier-protein] S-malonyltransferase activity"/>
    <property type="evidence" value="ECO:0007669"/>
    <property type="project" value="UniProtKB-EC"/>
</dbReference>
<keyword evidence="1 4" id="KW-0808">Transferase</keyword>
<comment type="catalytic activity">
    <reaction evidence="3 4">
        <text>holo-[ACP] + malonyl-CoA = malonyl-[ACP] + CoA</text>
        <dbReference type="Rhea" id="RHEA:41792"/>
        <dbReference type="Rhea" id="RHEA-COMP:9623"/>
        <dbReference type="Rhea" id="RHEA-COMP:9685"/>
        <dbReference type="ChEBI" id="CHEBI:57287"/>
        <dbReference type="ChEBI" id="CHEBI:57384"/>
        <dbReference type="ChEBI" id="CHEBI:64479"/>
        <dbReference type="ChEBI" id="CHEBI:78449"/>
        <dbReference type="EC" id="2.3.1.39"/>
    </reaction>
</comment>
<dbReference type="InterPro" id="IPR001227">
    <property type="entry name" value="Ac_transferase_dom_sf"/>
</dbReference>
<dbReference type="InterPro" id="IPR004410">
    <property type="entry name" value="Malonyl_CoA-ACP_transAc_FabD"/>
</dbReference>
<evidence type="ECO:0000313" key="7">
    <source>
        <dbReference type="EMBL" id="HJC47968.1"/>
    </source>
</evidence>
<feature type="active site" evidence="5">
    <location>
        <position position="91"/>
    </location>
</feature>
<dbReference type="PANTHER" id="PTHR42681:SF1">
    <property type="entry name" value="MALONYL-COA-ACYL CARRIER PROTEIN TRANSACYLASE, MITOCHONDRIAL"/>
    <property type="match status" value="1"/>
</dbReference>
<dbReference type="Proteomes" id="UP000823883">
    <property type="component" value="Unassembled WGS sequence"/>
</dbReference>
<dbReference type="AlphaFoldDB" id="A0A9D2T5N2"/>
<evidence type="ECO:0000256" key="4">
    <source>
        <dbReference type="PIRNR" id="PIRNR000446"/>
    </source>
</evidence>
<dbReference type="Gene3D" id="3.30.70.250">
    <property type="entry name" value="Malonyl-CoA ACP transacylase, ACP-binding"/>
    <property type="match status" value="1"/>
</dbReference>
<evidence type="ECO:0000256" key="2">
    <source>
        <dbReference type="ARBA" id="ARBA00023315"/>
    </source>
</evidence>
<protein>
    <recommendedName>
        <fullName evidence="4">Malonyl CoA-acyl carrier protein transacylase</fullName>
        <ecNumber evidence="4">2.3.1.39</ecNumber>
    </recommendedName>
</protein>
<dbReference type="InterPro" id="IPR024925">
    <property type="entry name" value="Malonyl_CoA-ACP_transAc"/>
</dbReference>
<evidence type="ECO:0000256" key="1">
    <source>
        <dbReference type="ARBA" id="ARBA00022679"/>
    </source>
</evidence>
<reference evidence="7" key="2">
    <citation type="submission" date="2021-04" db="EMBL/GenBank/DDBJ databases">
        <authorList>
            <person name="Gilroy R."/>
        </authorList>
    </citation>
    <scope>NUCLEOTIDE SEQUENCE</scope>
    <source>
        <strain evidence="7">CHK183-5548</strain>
    </source>
</reference>
<dbReference type="Pfam" id="PF00698">
    <property type="entry name" value="Acyl_transf_1"/>
    <property type="match status" value="1"/>
</dbReference>
<dbReference type="SUPFAM" id="SSF55048">
    <property type="entry name" value="Probable ACP-binding domain of malonyl-CoA ACP transacylase"/>
    <property type="match status" value="1"/>
</dbReference>
<feature type="domain" description="Malonyl-CoA:ACP transacylase (MAT)" evidence="6">
    <location>
        <begin position="7"/>
        <end position="298"/>
    </location>
</feature>